<sequence length="280" mass="29862">MTLTTLNRISIAELAIYTPALLVAILLSSRHGFRKNAGWLYLVIFTTARLIGSSLNLATISNPPSNPPNLIVASQVMYSIGVSALVICLSNLLGRVLLGIRRQGTRTLISPRHQRLAQVVVLIGLILSVVGQSMMSGEIGDAIGGGGRGQAEMVTVPSESQAGLGLIMAGLGFVVLGTLVTTMLQARAVEPGEKRLLLGIGLALPFMIVRIVFSGLAAFGTDPRFRSYGGVASFVWYFLGMGVVMEMMVVLILEGVGLTLKRQPSAVPAGRWRERKYEGN</sequence>
<feature type="domain" description="DUF7702" evidence="2">
    <location>
        <begin position="3"/>
        <end position="262"/>
    </location>
</feature>
<feature type="transmembrane region" description="Helical" evidence="1">
    <location>
        <begin position="162"/>
        <end position="184"/>
    </location>
</feature>
<proteinExistence type="predicted"/>
<organism evidence="3 4">
    <name type="scientific">Cercophora samala</name>
    <dbReference type="NCBI Taxonomy" id="330535"/>
    <lineage>
        <taxon>Eukaryota</taxon>
        <taxon>Fungi</taxon>
        <taxon>Dikarya</taxon>
        <taxon>Ascomycota</taxon>
        <taxon>Pezizomycotina</taxon>
        <taxon>Sordariomycetes</taxon>
        <taxon>Sordariomycetidae</taxon>
        <taxon>Sordariales</taxon>
        <taxon>Lasiosphaeriaceae</taxon>
        <taxon>Cercophora</taxon>
    </lineage>
</organism>
<evidence type="ECO:0000313" key="4">
    <source>
        <dbReference type="Proteomes" id="UP001174997"/>
    </source>
</evidence>
<dbReference type="Proteomes" id="UP001174997">
    <property type="component" value="Unassembled WGS sequence"/>
</dbReference>
<reference evidence="3" key="1">
    <citation type="submission" date="2023-06" db="EMBL/GenBank/DDBJ databases">
        <title>Genome-scale phylogeny and comparative genomics of the fungal order Sordariales.</title>
        <authorList>
            <consortium name="Lawrence Berkeley National Laboratory"/>
            <person name="Hensen N."/>
            <person name="Bonometti L."/>
            <person name="Westerberg I."/>
            <person name="Brannstrom I.O."/>
            <person name="Guillou S."/>
            <person name="Cros-Aarteil S."/>
            <person name="Calhoun S."/>
            <person name="Haridas S."/>
            <person name="Kuo A."/>
            <person name="Mondo S."/>
            <person name="Pangilinan J."/>
            <person name="Riley R."/>
            <person name="Labutti K."/>
            <person name="Andreopoulos B."/>
            <person name="Lipzen A."/>
            <person name="Chen C."/>
            <person name="Yanf M."/>
            <person name="Daum C."/>
            <person name="Ng V."/>
            <person name="Clum A."/>
            <person name="Steindorff A."/>
            <person name="Ohm R."/>
            <person name="Martin F."/>
            <person name="Silar P."/>
            <person name="Natvig D."/>
            <person name="Lalanne C."/>
            <person name="Gautier V."/>
            <person name="Ament-Velasquez S.L."/>
            <person name="Kruys A."/>
            <person name="Hutchinson M.I."/>
            <person name="Powell A.J."/>
            <person name="Barry K."/>
            <person name="Miller A.N."/>
            <person name="Grigoriev I.V."/>
            <person name="Debuchy R."/>
            <person name="Gladieux P."/>
            <person name="Thoren M.H."/>
            <person name="Johannesson H."/>
        </authorList>
    </citation>
    <scope>NUCLEOTIDE SEQUENCE</scope>
    <source>
        <strain evidence="3">CBS 307.81</strain>
    </source>
</reference>
<keyword evidence="1" id="KW-0472">Membrane</keyword>
<keyword evidence="1" id="KW-0812">Transmembrane</keyword>
<dbReference type="EMBL" id="JAULSY010000053">
    <property type="protein sequence ID" value="KAK0668670.1"/>
    <property type="molecule type" value="Genomic_DNA"/>
</dbReference>
<dbReference type="InterPro" id="IPR056119">
    <property type="entry name" value="DUF7702"/>
</dbReference>
<keyword evidence="1" id="KW-1133">Transmembrane helix</keyword>
<feature type="transmembrane region" description="Helical" evidence="1">
    <location>
        <begin position="39"/>
        <end position="58"/>
    </location>
</feature>
<evidence type="ECO:0000259" key="2">
    <source>
        <dbReference type="Pfam" id="PF24800"/>
    </source>
</evidence>
<gene>
    <name evidence="3" type="ORF">QBC41DRAFT_356433</name>
</gene>
<dbReference type="PANTHER" id="PTHR42109:SF2">
    <property type="entry name" value="INTEGRAL MEMBRANE PROTEIN"/>
    <property type="match status" value="1"/>
</dbReference>
<feature type="transmembrane region" description="Helical" evidence="1">
    <location>
        <begin position="234"/>
        <end position="253"/>
    </location>
</feature>
<keyword evidence="4" id="KW-1185">Reference proteome</keyword>
<evidence type="ECO:0000256" key="1">
    <source>
        <dbReference type="SAM" id="Phobius"/>
    </source>
</evidence>
<feature type="transmembrane region" description="Helical" evidence="1">
    <location>
        <begin position="70"/>
        <end position="94"/>
    </location>
</feature>
<dbReference type="Pfam" id="PF24800">
    <property type="entry name" value="DUF7702"/>
    <property type="match status" value="1"/>
</dbReference>
<feature type="transmembrane region" description="Helical" evidence="1">
    <location>
        <begin position="196"/>
        <end position="219"/>
    </location>
</feature>
<comment type="caution">
    <text evidence="3">The sequence shown here is derived from an EMBL/GenBank/DDBJ whole genome shotgun (WGS) entry which is preliminary data.</text>
</comment>
<name>A0AA39ZD03_9PEZI</name>
<accession>A0AA39ZD03</accession>
<feature type="transmembrane region" description="Helical" evidence="1">
    <location>
        <begin position="6"/>
        <end position="27"/>
    </location>
</feature>
<evidence type="ECO:0000313" key="3">
    <source>
        <dbReference type="EMBL" id="KAK0668670.1"/>
    </source>
</evidence>
<dbReference type="PANTHER" id="PTHR42109">
    <property type="entry name" value="UNPLACED GENOMIC SCAFFOLD UM_SCAF_CONTIG_1.265, WHOLE GENOME SHOTGUN SEQUENCE"/>
    <property type="match status" value="1"/>
</dbReference>
<protein>
    <recommendedName>
        <fullName evidence="2">DUF7702 domain-containing protein</fullName>
    </recommendedName>
</protein>
<dbReference type="AlphaFoldDB" id="A0AA39ZD03"/>
<feature type="transmembrane region" description="Helical" evidence="1">
    <location>
        <begin position="115"/>
        <end position="135"/>
    </location>
</feature>